<dbReference type="EMBL" id="CACRXK020012847">
    <property type="protein sequence ID" value="CAB4024109.1"/>
    <property type="molecule type" value="Genomic_DNA"/>
</dbReference>
<proteinExistence type="predicted"/>
<reference evidence="1" key="1">
    <citation type="submission" date="2020-04" db="EMBL/GenBank/DDBJ databases">
        <authorList>
            <person name="Alioto T."/>
            <person name="Alioto T."/>
            <person name="Gomez Garrido J."/>
        </authorList>
    </citation>
    <scope>NUCLEOTIDE SEQUENCE</scope>
    <source>
        <strain evidence="1">A484AB</strain>
    </source>
</reference>
<dbReference type="PANTHER" id="PTHR35170">
    <property type="entry name" value="PROTEIN DD3-3"/>
    <property type="match status" value="1"/>
</dbReference>
<dbReference type="Proteomes" id="UP001152795">
    <property type="component" value="Unassembled WGS sequence"/>
</dbReference>
<organism evidence="1 2">
    <name type="scientific">Paramuricea clavata</name>
    <name type="common">Red gorgonian</name>
    <name type="synonym">Violescent sea-whip</name>
    <dbReference type="NCBI Taxonomy" id="317549"/>
    <lineage>
        <taxon>Eukaryota</taxon>
        <taxon>Metazoa</taxon>
        <taxon>Cnidaria</taxon>
        <taxon>Anthozoa</taxon>
        <taxon>Octocorallia</taxon>
        <taxon>Malacalcyonacea</taxon>
        <taxon>Plexauridae</taxon>
        <taxon>Paramuricea</taxon>
    </lineage>
</organism>
<accession>A0A6S7KUR8</accession>
<sequence>MAKFARIFLLLATVQADMYLHNPRGSNNRLDEAKRERNNANRLFDSQNNNRGGYNVGSLYYYQESMLSVEWTNQHSCGDQNTHCEIILQYMCGDLVRDGTTTQTIPDNRVQCKNYNCNTDKTFGMHEDYDYYQECKYRNRNKGLFAADQNLKKDSAQATRQNPAGTRRGYECPEERDYYPYWHPSPWKDIAVLTNDATRCPFYEEESENVKGRYECVLPKEYLRSKNYRRYKIPNNEADCLAFSHIHYPSAFSNATELRGEWVLRPSHNLPPPECRETDWSRDNHLGNGVGGFPNTYNWTLPNINEESCTLRIR</sequence>
<dbReference type="InterPro" id="IPR053320">
    <property type="entry name" value="Protein_DD3-3_O-glyco"/>
</dbReference>
<comment type="caution">
    <text evidence="1">The sequence shown here is derived from an EMBL/GenBank/DDBJ whole genome shotgun (WGS) entry which is preliminary data.</text>
</comment>
<dbReference type="OrthoDB" id="5982374at2759"/>
<evidence type="ECO:0000313" key="2">
    <source>
        <dbReference type="Proteomes" id="UP001152795"/>
    </source>
</evidence>
<gene>
    <name evidence="1" type="ORF">PACLA_8A065584</name>
</gene>
<keyword evidence="2" id="KW-1185">Reference proteome</keyword>
<name>A0A6S7KUR8_PARCT</name>
<dbReference type="PANTHER" id="PTHR35170:SF1">
    <property type="entry name" value="PROTEIN DD3-3"/>
    <property type="match status" value="1"/>
</dbReference>
<protein>
    <submittedName>
        <fullName evidence="1">DD3-3-like</fullName>
    </submittedName>
</protein>
<dbReference type="AlphaFoldDB" id="A0A6S7KUR8"/>
<evidence type="ECO:0000313" key="1">
    <source>
        <dbReference type="EMBL" id="CAB4024109.1"/>
    </source>
</evidence>